<dbReference type="GO" id="GO:0043565">
    <property type="term" value="F:sequence-specific DNA binding"/>
    <property type="evidence" value="ECO:0007669"/>
    <property type="project" value="InterPro"/>
</dbReference>
<reference evidence="4 5" key="1">
    <citation type="submission" date="2015-06" db="EMBL/GenBank/DDBJ databases">
        <title>Improved classification and identification of acetic acid bacteria using matrix-assisted laser desorption/ionization time-of-flight mass spectrometry; Gluconobacter nephelii and Gluconobacter uchimurae are later heterotypic synonyms of Gluconobacter japonicus and Gluconobacter oxydans, respectively.</title>
        <authorList>
            <person name="Li L."/>
            <person name="Cleenwerck I."/>
            <person name="De Vuyst L."/>
            <person name="Vandamme P."/>
        </authorList>
    </citation>
    <scope>NUCLEOTIDE SEQUENCE [LARGE SCALE GENOMIC DNA]</scope>
    <source>
        <strain evidence="2 5">LMG 1552</strain>
        <strain evidence="3 4">LMG 1699</strain>
    </source>
</reference>
<dbReference type="Proteomes" id="UP000075377">
    <property type="component" value="Unassembled WGS sequence"/>
</dbReference>
<name>A0A149S6A4_9PROT</name>
<dbReference type="InterPro" id="IPR010921">
    <property type="entry name" value="Trp_repressor/repl_initiator"/>
</dbReference>
<accession>A0A149S6A4</accession>
<proteinExistence type="inferred from homology"/>
<dbReference type="AlphaFoldDB" id="A0A149S6A4"/>
<dbReference type="InterPro" id="IPR002514">
    <property type="entry name" value="Transposase_8"/>
</dbReference>
<evidence type="ECO:0000256" key="1">
    <source>
        <dbReference type="ARBA" id="ARBA00009964"/>
    </source>
</evidence>
<dbReference type="GO" id="GO:0004803">
    <property type="term" value="F:transposase activity"/>
    <property type="evidence" value="ECO:0007669"/>
    <property type="project" value="InterPro"/>
</dbReference>
<gene>
    <name evidence="2" type="ORF">AD933_00585</name>
    <name evidence="3" type="ORF">AD951_02955</name>
</gene>
<sequence length="123" mass="13730">MAQEILIGVERRRRWPDERKLQILAEVGVDGASVSDVARRHDLTRQHLYQWRSSFRQRLSAHDQDVHFVPVAPVGGNSSVSGDHVAPDADGLAIVLRNGRCIRVTGYPAEELLARVIRIAETA</sequence>
<evidence type="ECO:0000313" key="5">
    <source>
        <dbReference type="Proteomes" id="UP000075526"/>
    </source>
</evidence>
<evidence type="ECO:0000313" key="4">
    <source>
        <dbReference type="Proteomes" id="UP000075377"/>
    </source>
</evidence>
<dbReference type="Gene3D" id="1.10.10.10">
    <property type="entry name" value="Winged helix-like DNA-binding domain superfamily/Winged helix DNA-binding domain"/>
    <property type="match status" value="1"/>
</dbReference>
<comment type="caution">
    <text evidence="2">The sequence shown here is derived from an EMBL/GenBank/DDBJ whole genome shotgun (WGS) entry which is preliminary data.</text>
</comment>
<dbReference type="GO" id="GO:0006313">
    <property type="term" value="P:DNA transposition"/>
    <property type="evidence" value="ECO:0007669"/>
    <property type="project" value="InterPro"/>
</dbReference>
<comment type="similarity">
    <text evidence="1">Belongs to the transposase 8 family.</text>
</comment>
<dbReference type="OrthoDB" id="7267835at2"/>
<dbReference type="Proteomes" id="UP000075526">
    <property type="component" value="Unassembled WGS sequence"/>
</dbReference>
<dbReference type="InterPro" id="IPR036388">
    <property type="entry name" value="WH-like_DNA-bd_sf"/>
</dbReference>
<evidence type="ECO:0000313" key="3">
    <source>
        <dbReference type="EMBL" id="KXV70413.1"/>
    </source>
</evidence>
<dbReference type="PATRIC" id="fig|178901.13.peg.529"/>
<evidence type="ECO:0000313" key="2">
    <source>
        <dbReference type="EMBL" id="KXV22235.1"/>
    </source>
</evidence>
<protein>
    <submittedName>
        <fullName evidence="2">Transposase</fullName>
    </submittedName>
</protein>
<dbReference type="RefSeq" id="WP_061499107.1">
    <property type="nucleotide sequence ID" value="NZ_LHZF01000068.1"/>
</dbReference>
<dbReference type="PANTHER" id="PTHR37936:SF3">
    <property type="entry name" value="TRANSPOSASE INSC FOR INSERTION ELEMENT IS2A-RELATED"/>
    <property type="match status" value="1"/>
</dbReference>
<dbReference type="EMBL" id="LHZF01000068">
    <property type="protein sequence ID" value="KXV22235.1"/>
    <property type="molecule type" value="Genomic_DNA"/>
</dbReference>
<dbReference type="SUPFAM" id="SSF48295">
    <property type="entry name" value="TrpR-like"/>
    <property type="match status" value="1"/>
</dbReference>
<organism evidence="2 5">
    <name type="scientific">Acetobacter malorum</name>
    <dbReference type="NCBI Taxonomy" id="178901"/>
    <lineage>
        <taxon>Bacteria</taxon>
        <taxon>Pseudomonadati</taxon>
        <taxon>Pseudomonadota</taxon>
        <taxon>Alphaproteobacteria</taxon>
        <taxon>Acetobacterales</taxon>
        <taxon>Acetobacteraceae</taxon>
        <taxon>Acetobacter</taxon>
    </lineage>
</organism>
<dbReference type="NCBIfam" id="NF047595">
    <property type="entry name" value="IS66_ISRel24_TnpA"/>
    <property type="match status" value="1"/>
</dbReference>
<dbReference type="Pfam" id="PF01527">
    <property type="entry name" value="HTH_Tnp_1"/>
    <property type="match status" value="1"/>
</dbReference>
<dbReference type="PANTHER" id="PTHR37936">
    <property type="entry name" value="TRANSPOSASE INSC FOR INSERTION ELEMENT IS2A-RELATED"/>
    <property type="match status" value="1"/>
</dbReference>
<dbReference type="EMBL" id="LHZX01000228">
    <property type="protein sequence ID" value="KXV70413.1"/>
    <property type="molecule type" value="Genomic_DNA"/>
</dbReference>